<accession>A0A150J9P5</accession>
<evidence type="ECO:0000313" key="2">
    <source>
        <dbReference type="Proteomes" id="UP000075578"/>
    </source>
</evidence>
<evidence type="ECO:0000313" key="1">
    <source>
        <dbReference type="EMBL" id="KYC53983.1"/>
    </source>
</evidence>
<gene>
    <name evidence="1" type="ORF">AMQ74_00217</name>
</gene>
<sequence length="109" mass="12732">MKEVSVADIQKEIEKDIEKGKEMIEEGKKLLDEGKLKILESRKKVRELGDEAGIKLREFEEKYQPELEYVLKESEKVYQETETFIKKYPLMSVFAAFGVGYVLGKLLRK</sequence>
<reference evidence="1 2" key="1">
    <citation type="journal article" date="2016" name="ISME J.">
        <title>Chasing the elusive Euryarchaeota class WSA2: genomes reveal a uniquely fastidious methyl-reducing methanogen.</title>
        <authorList>
            <person name="Nobu M.K."/>
            <person name="Narihiro T."/>
            <person name="Kuroda K."/>
            <person name="Mei R."/>
            <person name="Liu W.T."/>
        </authorList>
    </citation>
    <scope>NUCLEOTIDE SEQUENCE [LARGE SCALE GENOMIC DNA]</scope>
    <source>
        <strain evidence="1">U1lsi0528_Bin089</strain>
    </source>
</reference>
<proteinExistence type="predicted"/>
<evidence type="ECO:0008006" key="3">
    <source>
        <dbReference type="Google" id="ProtNLM"/>
    </source>
</evidence>
<dbReference type="EMBL" id="LNGD01000007">
    <property type="protein sequence ID" value="KYC53983.1"/>
    <property type="molecule type" value="Genomic_DNA"/>
</dbReference>
<organism evidence="1 2">
    <name type="scientific">Candidatus Methanofastidiosum methylothiophilum</name>
    <dbReference type="NCBI Taxonomy" id="1705564"/>
    <lineage>
        <taxon>Archaea</taxon>
        <taxon>Methanobacteriati</taxon>
        <taxon>Methanobacteriota</taxon>
        <taxon>Stenosarchaea group</taxon>
        <taxon>Candidatus Methanofastidiosia</taxon>
        <taxon>Candidatus Methanofastidiosales</taxon>
        <taxon>Candidatus Methanofastidiosaceae</taxon>
        <taxon>Candidatus Methanofastidiosum</taxon>
    </lineage>
</organism>
<dbReference type="AlphaFoldDB" id="A0A150J9P5"/>
<comment type="caution">
    <text evidence="1">The sequence shown here is derived from an EMBL/GenBank/DDBJ whole genome shotgun (WGS) entry which is preliminary data.</text>
</comment>
<dbReference type="Proteomes" id="UP000075578">
    <property type="component" value="Unassembled WGS sequence"/>
</dbReference>
<name>A0A150J9P5_9EURY</name>
<protein>
    <recommendedName>
        <fullName evidence="3">DUF883 domain-containing protein</fullName>
    </recommendedName>
</protein>